<protein>
    <submittedName>
        <fullName evidence="3">Outer membrane beta-barrel protein</fullName>
    </submittedName>
</protein>
<dbReference type="InterPro" id="IPR025665">
    <property type="entry name" value="Beta-barrel_OMP_2"/>
</dbReference>
<keyword evidence="4" id="KW-1185">Reference proteome</keyword>
<evidence type="ECO:0000259" key="2">
    <source>
        <dbReference type="Pfam" id="PF13568"/>
    </source>
</evidence>
<reference evidence="4" key="1">
    <citation type="journal article" date="2019" name="Int. J. Syst. Evol. Microbiol.">
        <title>The Global Catalogue of Microorganisms (GCM) 10K type strain sequencing project: providing services to taxonomists for standard genome sequencing and annotation.</title>
        <authorList>
            <consortium name="The Broad Institute Genomics Platform"/>
            <consortium name="The Broad Institute Genome Sequencing Center for Infectious Disease"/>
            <person name="Wu L."/>
            <person name="Ma J."/>
        </authorList>
    </citation>
    <scope>NUCLEOTIDE SEQUENCE [LARGE SCALE GENOMIC DNA]</scope>
    <source>
        <strain evidence="4">KCTC 42456</strain>
    </source>
</reference>
<keyword evidence="1" id="KW-0732">Signal</keyword>
<evidence type="ECO:0000256" key="1">
    <source>
        <dbReference type="SAM" id="SignalP"/>
    </source>
</evidence>
<dbReference type="Proteomes" id="UP001597546">
    <property type="component" value="Unassembled WGS sequence"/>
</dbReference>
<proteinExistence type="predicted"/>
<gene>
    <name evidence="3" type="ORF">ACFSSE_15150</name>
</gene>
<dbReference type="RefSeq" id="WP_379041596.1">
    <property type="nucleotide sequence ID" value="NZ_JBHSKW010000016.1"/>
</dbReference>
<dbReference type="EMBL" id="JBHULV010000051">
    <property type="protein sequence ID" value="MFD2733046.1"/>
    <property type="molecule type" value="Genomic_DNA"/>
</dbReference>
<organism evidence="3 4">
    <name type="scientific">Pedobacter alpinus</name>
    <dbReference type="NCBI Taxonomy" id="1590643"/>
    <lineage>
        <taxon>Bacteria</taxon>
        <taxon>Pseudomonadati</taxon>
        <taxon>Bacteroidota</taxon>
        <taxon>Sphingobacteriia</taxon>
        <taxon>Sphingobacteriales</taxon>
        <taxon>Sphingobacteriaceae</taxon>
        <taxon>Pedobacter</taxon>
    </lineage>
</organism>
<comment type="caution">
    <text evidence="3">The sequence shown here is derived from an EMBL/GenBank/DDBJ whole genome shotgun (WGS) entry which is preliminary data.</text>
</comment>
<accession>A0ABW5TUT8</accession>
<name>A0ABW5TUT8_9SPHI</name>
<dbReference type="Pfam" id="PF13568">
    <property type="entry name" value="OMP_b-brl_2"/>
    <property type="match status" value="1"/>
</dbReference>
<feature type="chain" id="PRO_5045576673" evidence="1">
    <location>
        <begin position="22"/>
        <end position="253"/>
    </location>
</feature>
<evidence type="ECO:0000313" key="4">
    <source>
        <dbReference type="Proteomes" id="UP001597546"/>
    </source>
</evidence>
<sequence>MIKIKTFICFILSSCFINSFAQGNYGGGVDDENLHFGFGFQYLSSEYKIQKFTNWQIPFVENGVEVTKGLKSIRSIQNPGFGIGFVSDLYVAPNVNLRFTPVFVFADRIIDYEFTDGESYDRGGVQSPEGFTRRTVASTMFEFPLSIKIKSDRRNNFRAYIIGGAKYGIDIAAKKNADDLGDIAISRTLKNNKGILSYEAGIGFDLYFEFFKLSPEIKLSNSVNNILKREDHPYASPIEKLYLRNFVFSLYFE</sequence>
<feature type="domain" description="Outer membrane protein beta-barrel" evidence="2">
    <location>
        <begin position="35"/>
        <end position="227"/>
    </location>
</feature>
<evidence type="ECO:0000313" key="3">
    <source>
        <dbReference type="EMBL" id="MFD2733046.1"/>
    </source>
</evidence>
<feature type="signal peptide" evidence="1">
    <location>
        <begin position="1"/>
        <end position="21"/>
    </location>
</feature>